<evidence type="ECO:0000256" key="1">
    <source>
        <dbReference type="ARBA" id="ARBA00004651"/>
    </source>
</evidence>
<dbReference type="GO" id="GO:0005886">
    <property type="term" value="C:plasma membrane"/>
    <property type="evidence" value="ECO:0007669"/>
    <property type="project" value="UniProtKB-SubCell"/>
</dbReference>
<keyword evidence="6 8" id="KW-1133">Transmembrane helix</keyword>
<evidence type="ECO:0000256" key="4">
    <source>
        <dbReference type="ARBA" id="ARBA00022692"/>
    </source>
</evidence>
<evidence type="ECO:0000256" key="5">
    <source>
        <dbReference type="ARBA" id="ARBA00022960"/>
    </source>
</evidence>
<dbReference type="Gene3D" id="1.10.1760.20">
    <property type="match status" value="1"/>
</dbReference>
<protein>
    <submittedName>
        <fullName evidence="9">Rod shape-determining protein MreD</fullName>
    </submittedName>
</protein>
<dbReference type="InterPro" id="IPR007227">
    <property type="entry name" value="Cell_shape_determining_MreD"/>
</dbReference>
<dbReference type="RefSeq" id="WP_007392593.1">
    <property type="nucleotide sequence ID" value="NZ_KQ960929.1"/>
</dbReference>
<dbReference type="Pfam" id="PF04093">
    <property type="entry name" value="MreD"/>
    <property type="match status" value="1"/>
</dbReference>
<dbReference type="Proteomes" id="UP000070160">
    <property type="component" value="Unassembled WGS sequence"/>
</dbReference>
<dbReference type="STRING" id="1588748.HMPREF3182_00336"/>
<feature type="transmembrane region" description="Helical" evidence="8">
    <location>
        <begin position="96"/>
        <end position="120"/>
    </location>
</feature>
<evidence type="ECO:0000256" key="3">
    <source>
        <dbReference type="ARBA" id="ARBA00022475"/>
    </source>
</evidence>
<dbReference type="AlphaFoldDB" id="A0A134CKL6"/>
<organism evidence="9 10">
    <name type="scientific">Megasphaera hutchinsoni</name>
    <dbReference type="NCBI Taxonomy" id="1588748"/>
    <lineage>
        <taxon>Bacteria</taxon>
        <taxon>Bacillati</taxon>
        <taxon>Bacillota</taxon>
        <taxon>Negativicutes</taxon>
        <taxon>Veillonellales</taxon>
        <taxon>Veillonellaceae</taxon>
        <taxon>Megasphaera</taxon>
    </lineage>
</organism>
<keyword evidence="7 8" id="KW-0472">Membrane</keyword>
<feature type="transmembrane region" description="Helical" evidence="8">
    <location>
        <begin position="51"/>
        <end position="84"/>
    </location>
</feature>
<keyword evidence="5" id="KW-0133">Cell shape</keyword>
<comment type="similarity">
    <text evidence="2">Belongs to the MreD family.</text>
</comment>
<feature type="transmembrane region" description="Helical" evidence="8">
    <location>
        <begin position="126"/>
        <end position="152"/>
    </location>
</feature>
<gene>
    <name evidence="9" type="ORF">HMPREF3182_00336</name>
</gene>
<comment type="subcellular location">
    <subcellularLocation>
        <location evidence="1">Cell membrane</location>
        <topology evidence="1">Multi-pass membrane protein</topology>
    </subcellularLocation>
</comment>
<reference evidence="10" key="1">
    <citation type="submission" date="2016-01" db="EMBL/GenBank/DDBJ databases">
        <authorList>
            <person name="Mitreva M."/>
            <person name="Pepin K.H."/>
            <person name="Mihindukulasuriya K.A."/>
            <person name="Fulton R."/>
            <person name="Fronick C."/>
            <person name="O'Laughlin M."/>
            <person name="Miner T."/>
            <person name="Herter B."/>
            <person name="Rosa B.A."/>
            <person name="Cordes M."/>
            <person name="Tomlinson C."/>
            <person name="Wollam A."/>
            <person name="Palsikar V.B."/>
            <person name="Mardis E.R."/>
            <person name="Wilson R.K."/>
        </authorList>
    </citation>
    <scope>NUCLEOTIDE SEQUENCE [LARGE SCALE GENOMIC DNA]</scope>
    <source>
        <strain evidence="10">KA00182</strain>
    </source>
</reference>
<dbReference type="EMBL" id="LSDT01000008">
    <property type="protein sequence ID" value="KXB92674.1"/>
    <property type="molecule type" value="Genomic_DNA"/>
</dbReference>
<dbReference type="PATRIC" id="fig|1588748.3.peg.326"/>
<keyword evidence="10" id="KW-1185">Reference proteome</keyword>
<evidence type="ECO:0000313" key="9">
    <source>
        <dbReference type="EMBL" id="KXB92674.1"/>
    </source>
</evidence>
<sequence>MKIKRTIGVALLFFLLQSVFIPLFCNGVTQPNIIFLAVLTMALQYGKRAGVLTALLGGFIHDVVISNFFGIHIVVYVIIAWICGYLGKSLDEKYGLITWLIALGATELSLLLNSVVLILAGQYVNILVYVWEFSVPMLIYSGIFVVPVAYVIGTLRDTEVMYPYRSLYH</sequence>
<dbReference type="GO" id="GO:0008360">
    <property type="term" value="P:regulation of cell shape"/>
    <property type="evidence" value="ECO:0007669"/>
    <property type="project" value="UniProtKB-KW"/>
</dbReference>
<accession>A0A134CKL6</accession>
<evidence type="ECO:0000256" key="6">
    <source>
        <dbReference type="ARBA" id="ARBA00022989"/>
    </source>
</evidence>
<keyword evidence="4 8" id="KW-0812">Transmembrane</keyword>
<comment type="caution">
    <text evidence="9">The sequence shown here is derived from an EMBL/GenBank/DDBJ whole genome shotgun (WGS) entry which is preliminary data.</text>
</comment>
<evidence type="ECO:0000256" key="7">
    <source>
        <dbReference type="ARBA" id="ARBA00023136"/>
    </source>
</evidence>
<keyword evidence="3" id="KW-1003">Cell membrane</keyword>
<name>A0A134CKL6_9FIRM</name>
<evidence type="ECO:0000256" key="2">
    <source>
        <dbReference type="ARBA" id="ARBA00007776"/>
    </source>
</evidence>
<evidence type="ECO:0000313" key="10">
    <source>
        <dbReference type="Proteomes" id="UP000070160"/>
    </source>
</evidence>
<dbReference type="NCBIfam" id="TIGR03426">
    <property type="entry name" value="shape_MreD"/>
    <property type="match status" value="1"/>
</dbReference>
<proteinExistence type="inferred from homology"/>
<evidence type="ECO:0000256" key="8">
    <source>
        <dbReference type="SAM" id="Phobius"/>
    </source>
</evidence>